<dbReference type="HAMAP" id="MF_00104">
    <property type="entry name" value="RNase_III"/>
    <property type="match status" value="1"/>
</dbReference>
<evidence type="ECO:0000256" key="4">
    <source>
        <dbReference type="ARBA" id="ARBA00022723"/>
    </source>
</evidence>
<proteinExistence type="inferred from homology"/>
<dbReference type="Proteomes" id="UP000825729">
    <property type="component" value="Unassembled WGS sequence"/>
</dbReference>
<dbReference type="GO" id="GO:0030422">
    <property type="term" value="P:siRNA processing"/>
    <property type="evidence" value="ECO:0007669"/>
    <property type="project" value="TreeGrafter"/>
</dbReference>
<dbReference type="PROSITE" id="PS50142">
    <property type="entry name" value="RNASE_3_2"/>
    <property type="match status" value="1"/>
</dbReference>
<keyword evidence="3" id="KW-0540">Nuclease</keyword>
<dbReference type="GO" id="GO:0046872">
    <property type="term" value="F:metal ion binding"/>
    <property type="evidence" value="ECO:0007669"/>
    <property type="project" value="UniProtKB-KW"/>
</dbReference>
<organism evidence="12 13">
    <name type="scientific">Aristolochia fimbriata</name>
    <name type="common">White veined hardy Dutchman's pipe vine</name>
    <dbReference type="NCBI Taxonomy" id="158543"/>
    <lineage>
        <taxon>Eukaryota</taxon>
        <taxon>Viridiplantae</taxon>
        <taxon>Streptophyta</taxon>
        <taxon>Embryophyta</taxon>
        <taxon>Tracheophyta</taxon>
        <taxon>Spermatophyta</taxon>
        <taxon>Magnoliopsida</taxon>
        <taxon>Magnoliidae</taxon>
        <taxon>Piperales</taxon>
        <taxon>Aristolochiaceae</taxon>
        <taxon>Aristolochia</taxon>
    </lineage>
</organism>
<feature type="domain" description="DRBM" evidence="10">
    <location>
        <begin position="197"/>
        <end position="260"/>
    </location>
</feature>
<evidence type="ECO:0000259" key="10">
    <source>
        <dbReference type="PROSITE" id="PS50137"/>
    </source>
</evidence>
<feature type="domain" description="RNase III" evidence="11">
    <location>
        <begin position="25"/>
        <end position="171"/>
    </location>
</feature>
<keyword evidence="5" id="KW-0255">Endonuclease</keyword>
<evidence type="ECO:0000256" key="2">
    <source>
        <dbReference type="ARBA" id="ARBA00001946"/>
    </source>
</evidence>
<dbReference type="InterPro" id="IPR000999">
    <property type="entry name" value="RNase_III_dom"/>
</dbReference>
<dbReference type="InterPro" id="IPR036389">
    <property type="entry name" value="RNase_III_sf"/>
</dbReference>
<name>A0AAV7E756_ARIFI</name>
<evidence type="ECO:0000259" key="11">
    <source>
        <dbReference type="PROSITE" id="PS50142"/>
    </source>
</evidence>
<keyword evidence="6" id="KW-0378">Hydrolase</keyword>
<dbReference type="GO" id="GO:0004525">
    <property type="term" value="F:ribonuclease III activity"/>
    <property type="evidence" value="ECO:0007669"/>
    <property type="project" value="InterPro"/>
</dbReference>
<dbReference type="PANTHER" id="PTHR14950">
    <property type="entry name" value="DICER-RELATED"/>
    <property type="match status" value="1"/>
</dbReference>
<dbReference type="InterPro" id="IPR014720">
    <property type="entry name" value="dsRBD_dom"/>
</dbReference>
<dbReference type="PROSITE" id="PS50137">
    <property type="entry name" value="DS_RBD"/>
    <property type="match status" value="1"/>
</dbReference>
<dbReference type="SUPFAM" id="SSF54768">
    <property type="entry name" value="dsRNA-binding domain-like"/>
    <property type="match status" value="1"/>
</dbReference>
<protein>
    <submittedName>
        <fullName evidence="12">Uncharacterized protein</fullName>
    </submittedName>
</protein>
<gene>
    <name evidence="12" type="ORF">H6P81_015556</name>
</gene>
<evidence type="ECO:0000256" key="9">
    <source>
        <dbReference type="PROSITE-ProRule" id="PRU00266"/>
    </source>
</evidence>
<dbReference type="GO" id="GO:0006364">
    <property type="term" value="P:rRNA processing"/>
    <property type="evidence" value="ECO:0007669"/>
    <property type="project" value="InterPro"/>
</dbReference>
<comment type="caution">
    <text evidence="12">The sequence shown here is derived from an EMBL/GenBank/DDBJ whole genome shotgun (WGS) entry which is preliminary data.</text>
</comment>
<evidence type="ECO:0000313" key="12">
    <source>
        <dbReference type="EMBL" id="KAG9444216.1"/>
    </source>
</evidence>
<reference evidence="12 13" key="1">
    <citation type="submission" date="2021-07" db="EMBL/GenBank/DDBJ databases">
        <title>The Aristolochia fimbriata genome: insights into angiosperm evolution, floral development and chemical biosynthesis.</title>
        <authorList>
            <person name="Jiao Y."/>
        </authorList>
    </citation>
    <scope>NUCLEOTIDE SEQUENCE [LARGE SCALE GENOMIC DNA]</scope>
    <source>
        <strain evidence="12">IBCAS-2021</strain>
        <tissue evidence="12">Leaf</tissue>
    </source>
</reference>
<dbReference type="AlphaFoldDB" id="A0AAV7E756"/>
<dbReference type="SMART" id="SM00535">
    <property type="entry name" value="RIBOc"/>
    <property type="match status" value="1"/>
</dbReference>
<dbReference type="SUPFAM" id="SSF69065">
    <property type="entry name" value="RNase III domain-like"/>
    <property type="match status" value="1"/>
</dbReference>
<dbReference type="GO" id="GO:0005737">
    <property type="term" value="C:cytoplasm"/>
    <property type="evidence" value="ECO:0007669"/>
    <property type="project" value="TreeGrafter"/>
</dbReference>
<keyword evidence="7" id="KW-0460">Magnesium</keyword>
<keyword evidence="13" id="KW-1185">Reference proteome</keyword>
<evidence type="ECO:0000256" key="1">
    <source>
        <dbReference type="ARBA" id="ARBA00001936"/>
    </source>
</evidence>
<accession>A0AAV7E756</accession>
<evidence type="ECO:0000256" key="3">
    <source>
        <dbReference type="ARBA" id="ARBA00022722"/>
    </source>
</evidence>
<evidence type="ECO:0000256" key="8">
    <source>
        <dbReference type="ARBA" id="ARBA00022884"/>
    </source>
</evidence>
<dbReference type="CDD" id="cd00593">
    <property type="entry name" value="RIBOc"/>
    <property type="match status" value="1"/>
</dbReference>
<dbReference type="PANTHER" id="PTHR14950:SF54">
    <property type="entry name" value="RNASE II-LIKE 1"/>
    <property type="match status" value="1"/>
</dbReference>
<evidence type="ECO:0000256" key="5">
    <source>
        <dbReference type="ARBA" id="ARBA00022759"/>
    </source>
</evidence>
<evidence type="ECO:0000256" key="6">
    <source>
        <dbReference type="ARBA" id="ARBA00022801"/>
    </source>
</evidence>
<dbReference type="Pfam" id="PF00636">
    <property type="entry name" value="Ribonuclease_3"/>
    <property type="match status" value="1"/>
</dbReference>
<keyword evidence="4" id="KW-0479">Metal-binding</keyword>
<dbReference type="GO" id="GO:0003723">
    <property type="term" value="F:RNA binding"/>
    <property type="evidence" value="ECO:0007669"/>
    <property type="project" value="UniProtKB-UniRule"/>
</dbReference>
<dbReference type="GO" id="GO:0005634">
    <property type="term" value="C:nucleus"/>
    <property type="evidence" value="ECO:0007669"/>
    <property type="project" value="TreeGrafter"/>
</dbReference>
<dbReference type="FunFam" id="1.10.1520.10:FF:000004">
    <property type="entry name" value="Endoribonuclease dicer-like 1"/>
    <property type="match status" value="1"/>
</dbReference>
<keyword evidence="8 9" id="KW-0694">RNA-binding</keyword>
<sequence length="286" mass="32357">MASICVQETQLLTPLPPPPPPFPHFEALEKLLNYRFKNRELLEQAMTHGSWQQGSSSDSNKNYERLEFIGDSVLSMLIAREMLTCYPELSPGPLTALRAANVDTEKLGRVAMRHELYRYLRHRAPPLETQVKDFKKAMKEYPTYSSGLIDTPKFLADIVESLIGAVSIDCSYCLDTVWKAFKELLEPVIRPDTYQKDPTSELHEFCQKRGWKVQLKNTWSTDAKITVTIFGHYVASAGYANRRETAQKRAAKAALDTLTESVSLQELLDREKEALDKAKQGAEASA</sequence>
<comment type="cofactor">
    <cofactor evidence="2">
        <name>Mg(2+)</name>
        <dbReference type="ChEBI" id="CHEBI:18420"/>
    </cofactor>
</comment>
<comment type="cofactor">
    <cofactor evidence="1">
        <name>Mn(2+)</name>
        <dbReference type="ChEBI" id="CHEBI:29035"/>
    </cofactor>
</comment>
<dbReference type="Gene3D" id="1.10.1520.10">
    <property type="entry name" value="Ribonuclease III domain"/>
    <property type="match status" value="1"/>
</dbReference>
<dbReference type="EMBL" id="JAINDJ010000006">
    <property type="protein sequence ID" value="KAG9444216.1"/>
    <property type="molecule type" value="Genomic_DNA"/>
</dbReference>
<evidence type="ECO:0000313" key="13">
    <source>
        <dbReference type="Proteomes" id="UP000825729"/>
    </source>
</evidence>
<evidence type="ECO:0000256" key="7">
    <source>
        <dbReference type="ARBA" id="ARBA00022842"/>
    </source>
</evidence>
<dbReference type="InterPro" id="IPR011907">
    <property type="entry name" value="RNase_III"/>
</dbReference>
<dbReference type="Gene3D" id="3.30.160.20">
    <property type="match status" value="1"/>
</dbReference>